<dbReference type="GO" id="GO:0016887">
    <property type="term" value="F:ATP hydrolysis activity"/>
    <property type="evidence" value="ECO:0007669"/>
    <property type="project" value="InterPro"/>
</dbReference>
<dbReference type="PANTHER" id="PTHR45772:SF7">
    <property type="entry name" value="AMINO ACID ABC TRANSPORTER ATP-BINDING PROTEIN"/>
    <property type="match status" value="1"/>
</dbReference>
<evidence type="ECO:0000313" key="6">
    <source>
        <dbReference type="Proteomes" id="UP000678281"/>
    </source>
</evidence>
<dbReference type="SUPFAM" id="SSF52540">
    <property type="entry name" value="P-loop containing nucleoside triphosphate hydrolases"/>
    <property type="match status" value="1"/>
</dbReference>
<dbReference type="GO" id="GO:0005886">
    <property type="term" value="C:plasma membrane"/>
    <property type="evidence" value="ECO:0007669"/>
    <property type="project" value="TreeGrafter"/>
</dbReference>
<dbReference type="PANTHER" id="PTHR45772">
    <property type="entry name" value="CONSERVED COMPONENT OF ABC TRANSPORTER FOR NATURAL AMINO ACIDS-RELATED"/>
    <property type="match status" value="1"/>
</dbReference>
<keyword evidence="1" id="KW-0813">Transport</keyword>
<keyword evidence="2" id="KW-0547">Nucleotide-binding</keyword>
<dbReference type="GO" id="GO:1903806">
    <property type="term" value="P:L-isoleucine import across plasma membrane"/>
    <property type="evidence" value="ECO:0007669"/>
    <property type="project" value="TreeGrafter"/>
</dbReference>
<dbReference type="Proteomes" id="UP000678281">
    <property type="component" value="Unassembled WGS sequence"/>
</dbReference>
<dbReference type="AlphaFoldDB" id="A0A942I645"/>
<dbReference type="PROSITE" id="PS50893">
    <property type="entry name" value="ABC_TRANSPORTER_2"/>
    <property type="match status" value="1"/>
</dbReference>
<dbReference type="Pfam" id="PF00005">
    <property type="entry name" value="ABC_tran"/>
    <property type="match status" value="1"/>
</dbReference>
<dbReference type="GO" id="GO:0015808">
    <property type="term" value="P:L-alanine transport"/>
    <property type="evidence" value="ECO:0007669"/>
    <property type="project" value="TreeGrafter"/>
</dbReference>
<feature type="domain" description="ABC transporter" evidence="4">
    <location>
        <begin position="6"/>
        <end position="254"/>
    </location>
</feature>
<keyword evidence="6" id="KW-1185">Reference proteome</keyword>
<dbReference type="Pfam" id="PF12399">
    <property type="entry name" value="BCA_ABC_TP_C"/>
    <property type="match status" value="1"/>
</dbReference>
<dbReference type="EMBL" id="JAGXTP010000002">
    <property type="protein sequence ID" value="MBS3849861.1"/>
    <property type="molecule type" value="Genomic_DNA"/>
</dbReference>
<dbReference type="InterPro" id="IPR003439">
    <property type="entry name" value="ABC_transporter-like_ATP-bd"/>
</dbReference>
<evidence type="ECO:0000256" key="1">
    <source>
        <dbReference type="ARBA" id="ARBA00022448"/>
    </source>
</evidence>
<name>A0A942I645_9HYPH</name>
<dbReference type="FunFam" id="3.40.50.300:FF:000421">
    <property type="entry name" value="Branched-chain amino acid ABC transporter ATP-binding protein"/>
    <property type="match status" value="1"/>
</dbReference>
<comment type="caution">
    <text evidence="5">The sequence shown here is derived from an EMBL/GenBank/DDBJ whole genome shotgun (WGS) entry which is preliminary data.</text>
</comment>
<dbReference type="GO" id="GO:0005304">
    <property type="term" value="F:L-valine transmembrane transporter activity"/>
    <property type="evidence" value="ECO:0007669"/>
    <property type="project" value="TreeGrafter"/>
</dbReference>
<protein>
    <submittedName>
        <fullName evidence="5">ABC transporter ATP-binding protein</fullName>
    </submittedName>
</protein>
<keyword evidence="3 5" id="KW-0067">ATP-binding</keyword>
<dbReference type="InterPro" id="IPR027417">
    <property type="entry name" value="P-loop_NTPase"/>
</dbReference>
<dbReference type="RefSeq" id="WP_212659489.1">
    <property type="nucleotide sequence ID" value="NZ_JAGXTP010000002.1"/>
</dbReference>
<accession>A0A942I645</accession>
<dbReference type="Gene3D" id="3.40.50.300">
    <property type="entry name" value="P-loop containing nucleotide triphosphate hydrolases"/>
    <property type="match status" value="1"/>
</dbReference>
<reference evidence="5" key="1">
    <citation type="submission" date="2021-04" db="EMBL/GenBank/DDBJ databases">
        <title>Devosia litorisediminis sp. nov., isolated from a sand dune.</title>
        <authorList>
            <person name="Park S."/>
            <person name="Yoon J.-H."/>
        </authorList>
    </citation>
    <scope>NUCLEOTIDE SEQUENCE</scope>
    <source>
        <strain evidence="5">BSSL-BM10</strain>
    </source>
</reference>
<proteinExistence type="predicted"/>
<evidence type="ECO:0000256" key="3">
    <source>
        <dbReference type="ARBA" id="ARBA00022840"/>
    </source>
</evidence>
<dbReference type="GO" id="GO:0015188">
    <property type="term" value="F:L-isoleucine transmembrane transporter activity"/>
    <property type="evidence" value="ECO:0007669"/>
    <property type="project" value="TreeGrafter"/>
</dbReference>
<dbReference type="GO" id="GO:0015192">
    <property type="term" value="F:L-phenylalanine transmembrane transporter activity"/>
    <property type="evidence" value="ECO:0007669"/>
    <property type="project" value="TreeGrafter"/>
</dbReference>
<dbReference type="GO" id="GO:0042941">
    <property type="term" value="P:D-alanine transmembrane transport"/>
    <property type="evidence" value="ECO:0007669"/>
    <property type="project" value="TreeGrafter"/>
</dbReference>
<dbReference type="CDD" id="cd03219">
    <property type="entry name" value="ABC_Mj1267_LivG_branched"/>
    <property type="match status" value="1"/>
</dbReference>
<gene>
    <name evidence="5" type="ORF">KD146_14255</name>
</gene>
<dbReference type="GO" id="GO:1903805">
    <property type="term" value="P:L-valine import across plasma membrane"/>
    <property type="evidence" value="ECO:0007669"/>
    <property type="project" value="TreeGrafter"/>
</dbReference>
<dbReference type="InterPro" id="IPR003593">
    <property type="entry name" value="AAA+_ATPase"/>
</dbReference>
<dbReference type="InterPro" id="IPR032823">
    <property type="entry name" value="BCA_ABC_TP_C"/>
</dbReference>
<organism evidence="5 6">
    <name type="scientific">Devosia litorisediminis</name>
    <dbReference type="NCBI Taxonomy" id="2829817"/>
    <lineage>
        <taxon>Bacteria</taxon>
        <taxon>Pseudomonadati</taxon>
        <taxon>Pseudomonadota</taxon>
        <taxon>Alphaproteobacteria</taxon>
        <taxon>Hyphomicrobiales</taxon>
        <taxon>Devosiaceae</taxon>
        <taxon>Devosia</taxon>
    </lineage>
</organism>
<evidence type="ECO:0000256" key="2">
    <source>
        <dbReference type="ARBA" id="ARBA00022741"/>
    </source>
</evidence>
<dbReference type="GO" id="GO:0005524">
    <property type="term" value="F:ATP binding"/>
    <property type="evidence" value="ECO:0007669"/>
    <property type="project" value="UniProtKB-KW"/>
</dbReference>
<evidence type="ECO:0000313" key="5">
    <source>
        <dbReference type="EMBL" id="MBS3849861.1"/>
    </source>
</evidence>
<dbReference type="SMART" id="SM00382">
    <property type="entry name" value="AAA"/>
    <property type="match status" value="1"/>
</dbReference>
<dbReference type="InterPro" id="IPR051120">
    <property type="entry name" value="ABC_AA/LPS_Transport"/>
</dbReference>
<evidence type="ECO:0000259" key="4">
    <source>
        <dbReference type="PROSITE" id="PS50893"/>
    </source>
</evidence>
<sequence>MSNPLLELAGVNLSFAGNTVLDNVDFTVGRGVIASLIGPNGAGKTSLFNCITGFYKPQSGSIKVDGHELMNLKPHKVTQAGIARTFQNVRLFQQMTVLENVMSGSHCRSKAGAVSAILGLPSQRREEAMIRAHAIECLEFVGIADEMDRDATNLAYGHQRRVEIARALATRPKLLLLDEPAAGLNAGEKQGLLELIGRIRDELDISVLLIEHDTGMVMKISEHINVLDHGVMIAEGTPKQVQANPKVIEAYLGQEDGEDLL</sequence>